<evidence type="ECO:0000313" key="3">
    <source>
        <dbReference type="Proteomes" id="UP000324897"/>
    </source>
</evidence>
<comment type="caution">
    <text evidence="2">The sequence shown here is derived from an EMBL/GenBank/DDBJ whole genome shotgun (WGS) entry which is preliminary data.</text>
</comment>
<feature type="compositionally biased region" description="Low complexity" evidence="1">
    <location>
        <begin position="204"/>
        <end position="222"/>
    </location>
</feature>
<evidence type="ECO:0000256" key="1">
    <source>
        <dbReference type="SAM" id="MobiDB-lite"/>
    </source>
</evidence>
<name>A0A5J9TNF4_9POAL</name>
<feature type="compositionally biased region" description="Gly residues" evidence="1">
    <location>
        <begin position="223"/>
        <end position="240"/>
    </location>
</feature>
<reference evidence="2 3" key="1">
    <citation type="journal article" date="2019" name="Sci. Rep.">
        <title>A high-quality genome of Eragrostis curvula grass provides insights into Poaceae evolution and supports new strategies to enhance forage quality.</title>
        <authorList>
            <person name="Carballo J."/>
            <person name="Santos B.A.C.M."/>
            <person name="Zappacosta D."/>
            <person name="Garbus I."/>
            <person name="Selva J.P."/>
            <person name="Gallo C.A."/>
            <person name="Diaz A."/>
            <person name="Albertini E."/>
            <person name="Caccamo M."/>
            <person name="Echenique V."/>
        </authorList>
    </citation>
    <scope>NUCLEOTIDE SEQUENCE [LARGE SCALE GENOMIC DNA]</scope>
    <source>
        <strain evidence="3">cv. Victoria</strain>
        <tissue evidence="2">Leaf</tissue>
    </source>
</reference>
<accession>A0A5J9TNF4</accession>
<dbReference type="AlphaFoldDB" id="A0A5J9TNF4"/>
<dbReference type="Gramene" id="TVU12418">
    <property type="protein sequence ID" value="TVU12418"/>
    <property type="gene ID" value="EJB05_46062"/>
</dbReference>
<feature type="compositionally biased region" description="Basic and acidic residues" evidence="1">
    <location>
        <begin position="265"/>
        <end position="322"/>
    </location>
</feature>
<feature type="region of interest" description="Disordered" evidence="1">
    <location>
        <begin position="184"/>
        <end position="322"/>
    </location>
</feature>
<evidence type="ECO:0000313" key="2">
    <source>
        <dbReference type="EMBL" id="TVU12418.1"/>
    </source>
</evidence>
<feature type="non-terminal residue" evidence="2">
    <location>
        <position position="1"/>
    </location>
</feature>
<feature type="region of interest" description="Disordered" evidence="1">
    <location>
        <begin position="363"/>
        <end position="401"/>
    </location>
</feature>
<dbReference type="Proteomes" id="UP000324897">
    <property type="component" value="Chromosome 3"/>
</dbReference>
<protein>
    <submittedName>
        <fullName evidence="2">Uncharacterized protein</fullName>
    </submittedName>
</protein>
<sequence>MEDPSTSYAASPEKCSQVPHRCSQCASHHQCTPVNLQSFCCSIAAVSPALHSTQITLCFVLLWCESRVILPCEQHVVKHSARPNARHSRPRALLLMEPCNGTPPHQAPDNTSHRTAHCLVRKVELRLRGARHNRPRERHHEPGQQRVPAPIRNQVLRGAKHLPFLDLLVQRGQPEHLEVRAVAAEAGGEGEDAERGARHDLRGQRAPRAGQARAAERAAVGGARRGGGRRGGGGGWLGGEGEPEPEVGEEHAAEAAGGGPRGGGRHAEVPRERRVGQARREAREREREEHRRREGGVGEERVEQAREEVEGGRRHAEREREVVRARGRQRQRLRLRRRRGWSRRHGFLDVRAGVVAAPALARGGGGGRRGGGGVEEEERGGGGGVGGGEEEEGRHGEGQVRRARMAMVEVEVRWLSRRCCEIREDFVWRGTRSQ</sequence>
<gene>
    <name evidence="2" type="ORF">EJB05_46062</name>
</gene>
<feature type="compositionally biased region" description="Gly residues" evidence="1">
    <location>
        <begin position="363"/>
        <end position="373"/>
    </location>
</feature>
<dbReference type="EMBL" id="RWGY01000039">
    <property type="protein sequence ID" value="TVU12418.1"/>
    <property type="molecule type" value="Genomic_DNA"/>
</dbReference>
<feature type="region of interest" description="Disordered" evidence="1">
    <location>
        <begin position="131"/>
        <end position="150"/>
    </location>
</feature>
<feature type="compositionally biased region" description="Basic and acidic residues" evidence="1">
    <location>
        <begin position="193"/>
        <end position="203"/>
    </location>
</feature>
<organism evidence="2 3">
    <name type="scientific">Eragrostis curvula</name>
    <name type="common">weeping love grass</name>
    <dbReference type="NCBI Taxonomy" id="38414"/>
    <lineage>
        <taxon>Eukaryota</taxon>
        <taxon>Viridiplantae</taxon>
        <taxon>Streptophyta</taxon>
        <taxon>Embryophyta</taxon>
        <taxon>Tracheophyta</taxon>
        <taxon>Spermatophyta</taxon>
        <taxon>Magnoliopsida</taxon>
        <taxon>Liliopsida</taxon>
        <taxon>Poales</taxon>
        <taxon>Poaceae</taxon>
        <taxon>PACMAD clade</taxon>
        <taxon>Chloridoideae</taxon>
        <taxon>Eragrostideae</taxon>
        <taxon>Eragrostidinae</taxon>
        <taxon>Eragrostis</taxon>
    </lineage>
</organism>
<proteinExistence type="predicted"/>
<keyword evidence="3" id="KW-1185">Reference proteome</keyword>